<protein>
    <recommendedName>
        <fullName evidence="13">Calpain catalytic domain-containing protein</fullName>
    </recommendedName>
</protein>
<dbReference type="Proteomes" id="UP000591131">
    <property type="component" value="Unassembled WGS sequence"/>
</dbReference>
<accession>A0A7J6MRK8</accession>
<dbReference type="EMBL" id="JAAPAO010000072">
    <property type="protein sequence ID" value="KAF4673977.1"/>
    <property type="molecule type" value="Genomic_DNA"/>
</dbReference>
<dbReference type="InterPro" id="IPR010920">
    <property type="entry name" value="LSM_dom_sf"/>
</dbReference>
<dbReference type="Gene3D" id="2.30.30.100">
    <property type="match status" value="1"/>
</dbReference>
<feature type="region of interest" description="Disordered" evidence="12">
    <location>
        <begin position="102"/>
        <end position="129"/>
    </location>
</feature>
<dbReference type="SUPFAM" id="SSF46934">
    <property type="entry name" value="UBA-like"/>
    <property type="match status" value="1"/>
</dbReference>
<keyword evidence="15" id="KW-1185">Reference proteome</keyword>
<evidence type="ECO:0000256" key="12">
    <source>
        <dbReference type="SAM" id="MobiDB-lite"/>
    </source>
</evidence>
<evidence type="ECO:0000256" key="10">
    <source>
        <dbReference type="PIRSR" id="PIRSR622684-1"/>
    </source>
</evidence>
<dbReference type="SUPFAM" id="SSF50182">
    <property type="entry name" value="Sm-like ribonucleoproteins"/>
    <property type="match status" value="1"/>
</dbReference>
<keyword evidence="8 11" id="KW-0788">Thiol protease</keyword>
<dbReference type="FunFam" id="3.90.70.10:FF:000010">
    <property type="entry name" value="Calpain 15"/>
    <property type="match status" value="1"/>
</dbReference>
<evidence type="ECO:0000256" key="5">
    <source>
        <dbReference type="ARBA" id="ARBA00022737"/>
    </source>
</evidence>
<dbReference type="InterPro" id="IPR003903">
    <property type="entry name" value="UIM_dom"/>
</dbReference>
<dbReference type="InterPro" id="IPR009060">
    <property type="entry name" value="UBA-like_sf"/>
</dbReference>
<dbReference type="Gene3D" id="3.90.70.10">
    <property type="entry name" value="Cysteine proteinases"/>
    <property type="match status" value="1"/>
</dbReference>
<feature type="region of interest" description="Disordered" evidence="12">
    <location>
        <begin position="863"/>
        <end position="885"/>
    </location>
</feature>
<keyword evidence="2" id="KW-0597">Phosphoprotein</keyword>
<feature type="active site" evidence="10 11">
    <location>
        <position position="526"/>
    </location>
</feature>
<dbReference type="GO" id="GO:0004198">
    <property type="term" value="F:calcium-dependent cysteine-type endopeptidase activity"/>
    <property type="evidence" value="ECO:0007669"/>
    <property type="project" value="InterPro"/>
</dbReference>
<dbReference type="GO" id="GO:0031417">
    <property type="term" value="C:NatC complex"/>
    <property type="evidence" value="ECO:0007669"/>
    <property type="project" value="InterPro"/>
</dbReference>
<dbReference type="CDD" id="cd00044">
    <property type="entry name" value="CysPc"/>
    <property type="match status" value="1"/>
</dbReference>
<feature type="active site" evidence="10 11">
    <location>
        <position position="324"/>
    </location>
</feature>
<dbReference type="InterPro" id="IPR022684">
    <property type="entry name" value="Calpain_cysteine_protease"/>
</dbReference>
<dbReference type="CDD" id="cd06168">
    <property type="entry name" value="LSMD1"/>
    <property type="match status" value="1"/>
</dbReference>
<feature type="domain" description="Calpain catalytic" evidence="13">
    <location>
        <begin position="158"/>
        <end position="592"/>
    </location>
</feature>
<keyword evidence="5" id="KW-0677">Repeat</keyword>
<evidence type="ECO:0000256" key="6">
    <source>
        <dbReference type="ARBA" id="ARBA00022771"/>
    </source>
</evidence>
<keyword evidence="6" id="KW-0863">Zinc-finger</keyword>
<evidence type="ECO:0000259" key="13">
    <source>
        <dbReference type="PROSITE" id="PS50203"/>
    </source>
</evidence>
<dbReference type="GO" id="GO:0008270">
    <property type="term" value="F:zinc ion binding"/>
    <property type="evidence" value="ECO:0007669"/>
    <property type="project" value="UniProtKB-KW"/>
</dbReference>
<sequence>MPSSSDDSSSAEYLSASLGQPLDRCMVALRRCNGNMEAAAAYLMEFMDFPDEYWAEGAFGDDVDMGVSPSNEKDEAMEYIMSDPDTAAAAEEDPEIAKALRESMEDCEGGKKDQSSRKEKDDADDVKPAEFDRFTAVEEVDEEGLKNINEYCNEMGTNFVDPSFPPLDKSLYFDEASANHWTCQECHFNGNPLPTEDPQKEAERDDMRREMRAFFQYIELTNPVMAEQMRQNPGTLQIMYNTVYEQKHGHPPPASSESSEGKKLVCGRCKAEAGFVVLQARPSQWLRPVDIRDDVTMEIGGTPWEVIRGEPSPDDIRQGALGNCWFVGALSLLAQKPQLVEKILAASKQYNPVGAYVVKLCRDGIWHNVIVDDTFPCTKLGTLAYTKAARRQLWVPIIEKAAAKLFGCYEALNSGTISEAMSLFTGYPTTREILFRSPEWLARKNEELRASGADMTAEEEWKSELEVLWARLLTSHEAGYLLGVACAPTFKHSRAELKDKGLQAPHAYSIMDVREVGENRLLLLRNPWGAQSPRSWNGDWSRDSAKWTDELKRELGVVNSAGVSMYDSNGLFWMSWEDVVEYFASLEICRVHEDYPPEAIVRQRCWLPALTGLGEMFTVTAPDDEDASVDITVYQESNKTRESAVGMASTLVDIGLVILRLDPSTGELLECAGTAKRDMMPEVSTEIFLKRGETYRIVPLSFSHSMELGHRKSTVAIHSSQKLKAITPSKRMNGIESGSATFAYATVYGKRRDVAPGIGVYICQDSSGTIVCAENTRQDCSFVIELDASESKNVVSSRGSLTTQDTIPPMTRAVLMTLSPEKNATKFQLSLAMAHGVQSGDGAGGVLFPPPADVTMHVFLPIKSTQQQPPPPPPSQPSSVTANSTQDRIKSLFDEYFHHPLPGCSEDGRDITGRLYCIDDKKNIILQNAIERRDKGQWGIPTKREKSIRSIGMVMIAGKDAVKIECLKRDIPQ</sequence>
<evidence type="ECO:0000256" key="9">
    <source>
        <dbReference type="ARBA" id="ARBA00022833"/>
    </source>
</evidence>
<dbReference type="SMART" id="SM00230">
    <property type="entry name" value="CysPc"/>
    <property type="match status" value="1"/>
</dbReference>
<keyword evidence="7 11" id="KW-0378">Hydrolase</keyword>
<dbReference type="InterPro" id="IPR034110">
    <property type="entry name" value="LSMD1_Sm"/>
</dbReference>
<comment type="similarity">
    <text evidence="1">Belongs to the peptidase C2 family.</text>
</comment>
<keyword evidence="3 11" id="KW-0645">Protease</keyword>
<dbReference type="PANTHER" id="PTHR10183:SF382">
    <property type="entry name" value="CALPAIN-15"/>
    <property type="match status" value="1"/>
</dbReference>
<keyword evidence="4" id="KW-0479">Metal-binding</keyword>
<evidence type="ECO:0000256" key="3">
    <source>
        <dbReference type="ARBA" id="ARBA00022670"/>
    </source>
</evidence>
<keyword evidence="9" id="KW-0862">Zinc</keyword>
<dbReference type="SUPFAM" id="SSF54001">
    <property type="entry name" value="Cysteine proteinases"/>
    <property type="match status" value="1"/>
</dbReference>
<evidence type="ECO:0000313" key="14">
    <source>
        <dbReference type="EMBL" id="KAF4673977.1"/>
    </source>
</evidence>
<dbReference type="PANTHER" id="PTHR10183">
    <property type="entry name" value="CALPAIN"/>
    <property type="match status" value="1"/>
</dbReference>
<evidence type="ECO:0000256" key="1">
    <source>
        <dbReference type="ARBA" id="ARBA00007623"/>
    </source>
</evidence>
<dbReference type="PROSITE" id="PS00139">
    <property type="entry name" value="THIOL_PROTEASE_CYS"/>
    <property type="match status" value="1"/>
</dbReference>
<evidence type="ECO:0000256" key="8">
    <source>
        <dbReference type="ARBA" id="ARBA00022807"/>
    </source>
</evidence>
<proteinExistence type="inferred from homology"/>
<feature type="active site" evidence="10 11">
    <location>
        <position position="506"/>
    </location>
</feature>
<evidence type="ECO:0000256" key="4">
    <source>
        <dbReference type="ARBA" id="ARBA00022723"/>
    </source>
</evidence>
<dbReference type="Pfam" id="PF00648">
    <property type="entry name" value="Peptidase_C2"/>
    <property type="match status" value="1"/>
</dbReference>
<dbReference type="AlphaFoldDB" id="A0A7J6MRK8"/>
<dbReference type="InterPro" id="IPR001300">
    <property type="entry name" value="Peptidase_C2_calpain_cat"/>
</dbReference>
<dbReference type="PROSITE" id="PS50203">
    <property type="entry name" value="CALPAIN_CAT"/>
    <property type="match status" value="1"/>
</dbReference>
<dbReference type="Gene3D" id="1.10.8.10">
    <property type="entry name" value="DNA helicase RuvA subunit, C-terminal domain"/>
    <property type="match status" value="1"/>
</dbReference>
<evidence type="ECO:0000256" key="7">
    <source>
        <dbReference type="ARBA" id="ARBA00022801"/>
    </source>
</evidence>
<organism evidence="14 15">
    <name type="scientific">Perkinsus chesapeaki</name>
    <name type="common">Clam parasite</name>
    <name type="synonym">Perkinsus andrewsi</name>
    <dbReference type="NCBI Taxonomy" id="330153"/>
    <lineage>
        <taxon>Eukaryota</taxon>
        <taxon>Sar</taxon>
        <taxon>Alveolata</taxon>
        <taxon>Perkinsozoa</taxon>
        <taxon>Perkinsea</taxon>
        <taxon>Perkinsida</taxon>
        <taxon>Perkinsidae</taxon>
        <taxon>Perkinsus</taxon>
    </lineage>
</organism>
<dbReference type="OrthoDB" id="268518at2759"/>
<evidence type="ECO:0000256" key="2">
    <source>
        <dbReference type="ARBA" id="ARBA00022553"/>
    </source>
</evidence>
<dbReference type="InterPro" id="IPR000169">
    <property type="entry name" value="Pept_cys_AS"/>
</dbReference>
<evidence type="ECO:0000256" key="11">
    <source>
        <dbReference type="PROSITE-ProRule" id="PRU00239"/>
    </source>
</evidence>
<dbReference type="PROSITE" id="PS50330">
    <property type="entry name" value="UIM"/>
    <property type="match status" value="1"/>
</dbReference>
<evidence type="ECO:0000313" key="15">
    <source>
        <dbReference type="Proteomes" id="UP000591131"/>
    </source>
</evidence>
<reference evidence="14 15" key="1">
    <citation type="submission" date="2020-04" db="EMBL/GenBank/DDBJ databases">
        <title>Perkinsus chesapeaki whole genome sequence.</title>
        <authorList>
            <person name="Bogema D.R."/>
        </authorList>
    </citation>
    <scope>NUCLEOTIDE SEQUENCE [LARGE SCALE GENOMIC DNA]</scope>
    <source>
        <strain evidence="14">ATCC PRA-425</strain>
    </source>
</reference>
<comment type="caution">
    <text evidence="14">The sequence shown here is derived from an EMBL/GenBank/DDBJ whole genome shotgun (WGS) entry which is preliminary data.</text>
</comment>
<name>A0A7J6MRK8_PERCH</name>
<dbReference type="GO" id="GO:0006508">
    <property type="term" value="P:proteolysis"/>
    <property type="evidence" value="ECO:0007669"/>
    <property type="project" value="UniProtKB-KW"/>
</dbReference>
<dbReference type="InterPro" id="IPR038765">
    <property type="entry name" value="Papain-like_cys_pep_sf"/>
</dbReference>
<gene>
    <name evidence="14" type="ORF">FOL47_009895</name>
</gene>